<dbReference type="InterPro" id="IPR006913">
    <property type="entry name" value="CENP-V/GFA"/>
</dbReference>
<keyword evidence="2" id="KW-0479">Metal-binding</keyword>
<accession>A0A1M5Y6P9</accession>
<feature type="domain" description="CENP-V/GFA" evidence="5">
    <location>
        <begin position="9"/>
        <end position="115"/>
    </location>
</feature>
<dbReference type="Pfam" id="PF04828">
    <property type="entry name" value="GFA"/>
    <property type="match status" value="1"/>
</dbReference>
<protein>
    <submittedName>
        <fullName evidence="6">Uncharacterized conserved protein</fullName>
    </submittedName>
</protein>
<dbReference type="GO" id="GO:0016846">
    <property type="term" value="F:carbon-sulfur lyase activity"/>
    <property type="evidence" value="ECO:0007669"/>
    <property type="project" value="InterPro"/>
</dbReference>
<evidence type="ECO:0000256" key="4">
    <source>
        <dbReference type="ARBA" id="ARBA00023239"/>
    </source>
</evidence>
<dbReference type="RefSeq" id="WP_084066325.1">
    <property type="nucleotide sequence ID" value="NZ_FQXC01000012.1"/>
</dbReference>
<evidence type="ECO:0000256" key="1">
    <source>
        <dbReference type="ARBA" id="ARBA00005495"/>
    </source>
</evidence>
<proteinExistence type="inferred from homology"/>
<dbReference type="PROSITE" id="PS51891">
    <property type="entry name" value="CENP_V_GFA"/>
    <property type="match status" value="1"/>
</dbReference>
<keyword evidence="3" id="KW-0862">Zinc</keyword>
<dbReference type="PANTHER" id="PTHR33337">
    <property type="entry name" value="GFA DOMAIN-CONTAINING PROTEIN"/>
    <property type="match status" value="1"/>
</dbReference>
<keyword evidence="7" id="KW-1185">Reference proteome</keyword>
<dbReference type="GO" id="GO:0046872">
    <property type="term" value="F:metal ion binding"/>
    <property type="evidence" value="ECO:0007669"/>
    <property type="project" value="UniProtKB-KW"/>
</dbReference>
<reference evidence="6 7" key="1">
    <citation type="submission" date="2016-11" db="EMBL/GenBank/DDBJ databases">
        <authorList>
            <person name="Jaros S."/>
            <person name="Januszkiewicz K."/>
            <person name="Wedrychowicz H."/>
        </authorList>
    </citation>
    <scope>NUCLEOTIDE SEQUENCE [LARGE SCALE GENOMIC DNA]</scope>
    <source>
        <strain evidence="6 7">DSM 29431</strain>
    </source>
</reference>
<sequence>MSETVGTVLRGHCLCGACAFTLTGPHNWVGHCHCESCRRATASAMTTWIGQENGRWQMTGATLRSHQSSPGVERGFCGTCGSPLYFRTDRYPNETHFYAALLETPDAVVPEAQYHADERVAWVHLAGALPCR</sequence>
<evidence type="ECO:0000256" key="3">
    <source>
        <dbReference type="ARBA" id="ARBA00022833"/>
    </source>
</evidence>
<name>A0A1M5Y6P9_9RHOB</name>
<dbReference type="EMBL" id="FQXC01000012">
    <property type="protein sequence ID" value="SHI07589.1"/>
    <property type="molecule type" value="Genomic_DNA"/>
</dbReference>
<gene>
    <name evidence="6" type="ORF">SAMN05443551_0119</name>
</gene>
<dbReference type="OrthoDB" id="9807246at2"/>
<organism evidence="6 7">
    <name type="scientific">Marivita hallyeonensis</name>
    <dbReference type="NCBI Taxonomy" id="996342"/>
    <lineage>
        <taxon>Bacteria</taxon>
        <taxon>Pseudomonadati</taxon>
        <taxon>Pseudomonadota</taxon>
        <taxon>Alphaproteobacteria</taxon>
        <taxon>Rhodobacterales</taxon>
        <taxon>Roseobacteraceae</taxon>
        <taxon>Marivita</taxon>
    </lineage>
</organism>
<dbReference type="STRING" id="996342.SAMN05443551_0119"/>
<dbReference type="Gene3D" id="3.90.1590.10">
    <property type="entry name" value="glutathione-dependent formaldehyde- activating enzyme (gfa)"/>
    <property type="match status" value="1"/>
</dbReference>
<evidence type="ECO:0000259" key="5">
    <source>
        <dbReference type="PROSITE" id="PS51891"/>
    </source>
</evidence>
<dbReference type="AlphaFoldDB" id="A0A1M5Y6P9"/>
<evidence type="ECO:0000313" key="7">
    <source>
        <dbReference type="Proteomes" id="UP000184221"/>
    </source>
</evidence>
<dbReference type="InterPro" id="IPR011057">
    <property type="entry name" value="Mss4-like_sf"/>
</dbReference>
<comment type="similarity">
    <text evidence="1">Belongs to the Gfa family.</text>
</comment>
<dbReference type="PANTHER" id="PTHR33337:SF40">
    <property type="entry name" value="CENP-V_GFA DOMAIN-CONTAINING PROTEIN-RELATED"/>
    <property type="match status" value="1"/>
</dbReference>
<evidence type="ECO:0000313" key="6">
    <source>
        <dbReference type="EMBL" id="SHI07589.1"/>
    </source>
</evidence>
<keyword evidence="4" id="KW-0456">Lyase</keyword>
<dbReference type="Proteomes" id="UP000184221">
    <property type="component" value="Unassembled WGS sequence"/>
</dbReference>
<dbReference type="SUPFAM" id="SSF51316">
    <property type="entry name" value="Mss4-like"/>
    <property type="match status" value="1"/>
</dbReference>
<evidence type="ECO:0000256" key="2">
    <source>
        <dbReference type="ARBA" id="ARBA00022723"/>
    </source>
</evidence>